<evidence type="ECO:0000256" key="8">
    <source>
        <dbReference type="ARBA" id="ARBA00022842"/>
    </source>
</evidence>
<dbReference type="InterPro" id="IPR019539">
    <property type="entry name" value="GalKase_N"/>
</dbReference>
<dbReference type="InterPro" id="IPR006204">
    <property type="entry name" value="GHMP_kinase_N_dom"/>
</dbReference>
<keyword evidence="8" id="KW-0460">Magnesium</keyword>
<dbReference type="PIRSF" id="PIRSF000530">
    <property type="entry name" value="Galactokinase"/>
    <property type="match status" value="1"/>
</dbReference>
<evidence type="ECO:0000256" key="1">
    <source>
        <dbReference type="ARBA" id="ARBA00006566"/>
    </source>
</evidence>
<dbReference type="GO" id="GO:0005829">
    <property type="term" value="C:cytosol"/>
    <property type="evidence" value="ECO:0007669"/>
    <property type="project" value="TreeGrafter"/>
</dbReference>
<dbReference type="Proteomes" id="UP000742460">
    <property type="component" value="Unassembled WGS sequence"/>
</dbReference>
<dbReference type="EC" id="2.7.1.6" evidence="11"/>
<gene>
    <name evidence="15" type="primary">galK</name>
    <name evidence="15" type="ORF">K8V81_08920</name>
</gene>
<dbReference type="NCBIfam" id="TIGR00131">
    <property type="entry name" value="gal_kin"/>
    <property type="match status" value="1"/>
</dbReference>
<dbReference type="Gene3D" id="3.30.230.10">
    <property type="match status" value="1"/>
</dbReference>
<evidence type="ECO:0000256" key="11">
    <source>
        <dbReference type="NCBIfam" id="TIGR00131"/>
    </source>
</evidence>
<evidence type="ECO:0000259" key="13">
    <source>
        <dbReference type="Pfam" id="PF08544"/>
    </source>
</evidence>
<dbReference type="PANTHER" id="PTHR10457">
    <property type="entry name" value="MEVALONATE KINASE/GALACTOKINASE"/>
    <property type="match status" value="1"/>
</dbReference>
<evidence type="ECO:0000256" key="10">
    <source>
        <dbReference type="ARBA" id="ARBA00023277"/>
    </source>
</evidence>
<dbReference type="InterPro" id="IPR006206">
    <property type="entry name" value="Mevalonate/galactokinase"/>
</dbReference>
<dbReference type="InterPro" id="IPR020568">
    <property type="entry name" value="Ribosomal_Su5_D2-typ_SF"/>
</dbReference>
<comment type="caution">
    <text evidence="15">The sequence shown here is derived from an EMBL/GenBank/DDBJ whole genome shotgun (WGS) entry which is preliminary data.</text>
</comment>
<keyword evidence="4" id="KW-0479">Metal-binding</keyword>
<dbReference type="EMBL" id="DYUE01000209">
    <property type="protein sequence ID" value="HJG91835.1"/>
    <property type="molecule type" value="Genomic_DNA"/>
</dbReference>
<dbReference type="GO" id="GO:0004335">
    <property type="term" value="F:galactokinase activity"/>
    <property type="evidence" value="ECO:0007669"/>
    <property type="project" value="UniProtKB-UniRule"/>
</dbReference>
<dbReference type="InterPro" id="IPR013750">
    <property type="entry name" value="GHMP_kinase_C_dom"/>
</dbReference>
<evidence type="ECO:0000259" key="12">
    <source>
        <dbReference type="Pfam" id="PF00288"/>
    </source>
</evidence>
<evidence type="ECO:0000313" key="15">
    <source>
        <dbReference type="EMBL" id="HJG91835.1"/>
    </source>
</evidence>
<dbReference type="SUPFAM" id="SSF54211">
    <property type="entry name" value="Ribosomal protein S5 domain 2-like"/>
    <property type="match status" value="1"/>
</dbReference>
<dbReference type="Pfam" id="PF08544">
    <property type="entry name" value="GHMP_kinases_C"/>
    <property type="match status" value="1"/>
</dbReference>
<accession>A0A921SXB9</accession>
<evidence type="ECO:0000256" key="7">
    <source>
        <dbReference type="ARBA" id="ARBA00022840"/>
    </source>
</evidence>
<feature type="domain" description="Galactokinase N-terminal" evidence="14">
    <location>
        <begin position="31"/>
        <end position="79"/>
    </location>
</feature>
<evidence type="ECO:0000256" key="5">
    <source>
        <dbReference type="ARBA" id="ARBA00022741"/>
    </source>
</evidence>
<dbReference type="InterPro" id="IPR006203">
    <property type="entry name" value="GHMP_knse_ATP-bd_CS"/>
</dbReference>
<dbReference type="PRINTS" id="PR00473">
    <property type="entry name" value="GALCTOKINASE"/>
</dbReference>
<keyword evidence="5" id="KW-0547">Nucleotide-binding</keyword>
<keyword evidence="6" id="KW-0418">Kinase</keyword>
<proteinExistence type="inferred from homology"/>
<dbReference type="GO" id="GO:0006012">
    <property type="term" value="P:galactose metabolic process"/>
    <property type="evidence" value="ECO:0007669"/>
    <property type="project" value="UniProtKB-UniRule"/>
</dbReference>
<dbReference type="FunFam" id="3.30.230.10:FF:000017">
    <property type="entry name" value="Galactokinase"/>
    <property type="match status" value="1"/>
</dbReference>
<keyword evidence="9" id="KW-0299">Galactose metabolism</keyword>
<evidence type="ECO:0000313" key="16">
    <source>
        <dbReference type="Proteomes" id="UP000742460"/>
    </source>
</evidence>
<dbReference type="PROSITE" id="PS00627">
    <property type="entry name" value="GHMP_KINASES_ATP"/>
    <property type="match status" value="1"/>
</dbReference>
<reference evidence="15" key="1">
    <citation type="journal article" date="2021" name="PeerJ">
        <title>Extensive microbial diversity within the chicken gut microbiome revealed by metagenomics and culture.</title>
        <authorList>
            <person name="Gilroy R."/>
            <person name="Ravi A."/>
            <person name="Getino M."/>
            <person name="Pursley I."/>
            <person name="Horton D.L."/>
            <person name="Alikhan N.F."/>
            <person name="Baker D."/>
            <person name="Gharbi K."/>
            <person name="Hall N."/>
            <person name="Watson M."/>
            <person name="Adriaenssens E.M."/>
            <person name="Foster-Nyarko E."/>
            <person name="Jarju S."/>
            <person name="Secka A."/>
            <person name="Antonio M."/>
            <person name="Oren A."/>
            <person name="Chaudhuri R.R."/>
            <person name="La Ragione R."/>
            <person name="Hildebrand F."/>
            <person name="Pallen M.J."/>
        </authorList>
    </citation>
    <scope>NUCLEOTIDE SEQUENCE</scope>
    <source>
        <strain evidence="15">ChiGjej5B5-22894</strain>
    </source>
</reference>
<keyword evidence="3 15" id="KW-0808">Transferase</keyword>
<organism evidence="15 16">
    <name type="scientific">Brachybacterium massiliense</name>
    <dbReference type="NCBI Taxonomy" id="1755098"/>
    <lineage>
        <taxon>Bacteria</taxon>
        <taxon>Bacillati</taxon>
        <taxon>Actinomycetota</taxon>
        <taxon>Actinomycetes</taxon>
        <taxon>Micrococcales</taxon>
        <taxon>Dermabacteraceae</taxon>
        <taxon>Brachybacterium</taxon>
    </lineage>
</organism>
<dbReference type="Pfam" id="PF00288">
    <property type="entry name" value="GHMP_kinases_N"/>
    <property type="match status" value="1"/>
</dbReference>
<name>A0A921SXB9_9MICO</name>
<keyword evidence="7" id="KW-0067">ATP-binding</keyword>
<evidence type="ECO:0000256" key="3">
    <source>
        <dbReference type="ARBA" id="ARBA00022679"/>
    </source>
</evidence>
<sequence>MNSAAPSASPAAVELSAAPDRAAAAERAAQLFEESFGYQPDGVWSAPGRVNIIGEHVDYQDGLCLPMAISHRCFAAAARTPTNRLRLRSVQDETVLDIDARTLSPETVTGWPAYVAGVLWALGSRISGASTRGMDILIDGQVPLGAGLSSSAALECSAAEAIEDLLSLGTEPLDRVRAAITAETDFAGASTGGLDQSASVLSREGHALFLDCRDFSTRPVPWDLASQGLALLITDTRAEHSHVDGEYTARRADSEQAARELGVDTLRDVEATDPAALETLLATIQDEVVRRRAHHVITEIQRVREFDALLAAGTVRENVTELGALLNASHDSLREDYEVTVAQLDVAVDAARAAGAHGARMTGGGFGGSTIALVEAEQAEQVAAAIAAAFTEQGFEAPVFFLALPSEGAGQDR</sequence>
<evidence type="ECO:0000256" key="2">
    <source>
        <dbReference type="ARBA" id="ARBA00022490"/>
    </source>
</evidence>
<dbReference type="GO" id="GO:0046872">
    <property type="term" value="F:metal ion binding"/>
    <property type="evidence" value="ECO:0007669"/>
    <property type="project" value="UniProtKB-KW"/>
</dbReference>
<keyword evidence="10" id="KW-0119">Carbohydrate metabolism</keyword>
<dbReference type="FunFam" id="3.30.70.890:FF:000001">
    <property type="entry name" value="Galactokinase"/>
    <property type="match status" value="1"/>
</dbReference>
<dbReference type="Pfam" id="PF10509">
    <property type="entry name" value="GalKase_gal_bdg"/>
    <property type="match status" value="1"/>
</dbReference>
<feature type="domain" description="GHMP kinase N-terminal" evidence="12">
    <location>
        <begin position="114"/>
        <end position="202"/>
    </location>
</feature>
<evidence type="ECO:0000256" key="6">
    <source>
        <dbReference type="ARBA" id="ARBA00022777"/>
    </source>
</evidence>
<comment type="similarity">
    <text evidence="1">Belongs to the GHMP kinase family. GalK subfamily.</text>
</comment>
<evidence type="ECO:0000256" key="9">
    <source>
        <dbReference type="ARBA" id="ARBA00023144"/>
    </source>
</evidence>
<dbReference type="InterPro" id="IPR036554">
    <property type="entry name" value="GHMP_kinase_C_sf"/>
</dbReference>
<dbReference type="AlphaFoldDB" id="A0A921SXB9"/>
<dbReference type="SUPFAM" id="SSF55060">
    <property type="entry name" value="GHMP Kinase, C-terminal domain"/>
    <property type="match status" value="1"/>
</dbReference>
<dbReference type="InterPro" id="IPR014721">
    <property type="entry name" value="Ribsml_uS5_D2-typ_fold_subgr"/>
</dbReference>
<dbReference type="PRINTS" id="PR00959">
    <property type="entry name" value="MEVGALKINASE"/>
</dbReference>
<dbReference type="InterPro" id="IPR000705">
    <property type="entry name" value="Galactokinase"/>
</dbReference>
<protein>
    <recommendedName>
        <fullName evidence="11">Galactokinase</fullName>
        <ecNumber evidence="11">2.7.1.6</ecNumber>
    </recommendedName>
</protein>
<evidence type="ECO:0000256" key="4">
    <source>
        <dbReference type="ARBA" id="ARBA00022723"/>
    </source>
</evidence>
<evidence type="ECO:0000259" key="14">
    <source>
        <dbReference type="Pfam" id="PF10509"/>
    </source>
</evidence>
<dbReference type="PROSITE" id="PS00106">
    <property type="entry name" value="GALACTOKINASE"/>
    <property type="match status" value="1"/>
</dbReference>
<feature type="domain" description="GHMP kinase C-terminal" evidence="13">
    <location>
        <begin position="314"/>
        <end position="390"/>
    </location>
</feature>
<reference evidence="15" key="2">
    <citation type="submission" date="2021-09" db="EMBL/GenBank/DDBJ databases">
        <authorList>
            <person name="Gilroy R."/>
        </authorList>
    </citation>
    <scope>NUCLEOTIDE SEQUENCE</scope>
    <source>
        <strain evidence="15">ChiGjej5B5-22894</strain>
    </source>
</reference>
<dbReference type="Gene3D" id="3.30.70.890">
    <property type="entry name" value="GHMP kinase, C-terminal domain"/>
    <property type="match status" value="1"/>
</dbReference>
<dbReference type="GO" id="GO:0005524">
    <property type="term" value="F:ATP binding"/>
    <property type="evidence" value="ECO:0007669"/>
    <property type="project" value="UniProtKB-UniRule"/>
</dbReference>
<keyword evidence="2" id="KW-0963">Cytoplasm</keyword>
<dbReference type="InterPro" id="IPR019741">
    <property type="entry name" value="Galactokinase_CS"/>
</dbReference>
<dbReference type="PANTHER" id="PTHR10457:SF7">
    <property type="entry name" value="GALACTOKINASE-RELATED"/>
    <property type="match status" value="1"/>
</dbReference>